<organism evidence="3 4">
    <name type="scientific">Python bivittatus</name>
    <name type="common">Burmese python</name>
    <name type="synonym">Python molurus bivittatus</name>
    <dbReference type="NCBI Taxonomy" id="176946"/>
    <lineage>
        <taxon>Eukaryota</taxon>
        <taxon>Metazoa</taxon>
        <taxon>Chordata</taxon>
        <taxon>Craniata</taxon>
        <taxon>Vertebrata</taxon>
        <taxon>Euteleostomi</taxon>
        <taxon>Lepidosauria</taxon>
        <taxon>Squamata</taxon>
        <taxon>Bifurcata</taxon>
        <taxon>Unidentata</taxon>
        <taxon>Episquamata</taxon>
        <taxon>Toxicofera</taxon>
        <taxon>Serpentes</taxon>
        <taxon>Henophidia</taxon>
        <taxon>Pythonidae</taxon>
        <taxon>Python</taxon>
    </lineage>
</organism>
<dbReference type="RefSeq" id="XP_007430110.1">
    <property type="nucleotide sequence ID" value="XM_007430048.1"/>
</dbReference>
<name>A0A9F2QXY4_PYTBI</name>
<dbReference type="AlphaFoldDB" id="A0A9F2QXY4"/>
<keyword evidence="2 4" id="KW-0812">Transmembrane</keyword>
<feature type="transmembrane region" description="Helical" evidence="2">
    <location>
        <begin position="39"/>
        <end position="60"/>
    </location>
</feature>
<feature type="transmembrane region" description="Helical" evidence="2">
    <location>
        <begin position="72"/>
        <end position="90"/>
    </location>
</feature>
<keyword evidence="2" id="KW-0472">Membrane</keyword>
<accession>A0A9F2QXY4</accession>
<reference evidence="4" key="1">
    <citation type="submission" date="2025-08" db="UniProtKB">
        <authorList>
            <consortium name="RefSeq"/>
        </authorList>
    </citation>
    <scope>IDENTIFICATION</scope>
    <source>
        <tissue evidence="4">Liver</tissue>
    </source>
</reference>
<protein>
    <submittedName>
        <fullName evidence="4">Transmembrane protein 174</fullName>
    </submittedName>
</protein>
<dbReference type="OMA" id="YYTIYPP"/>
<dbReference type="Pfam" id="PF15029">
    <property type="entry name" value="TMEM174"/>
    <property type="match status" value="1"/>
</dbReference>
<feature type="region of interest" description="Disordered" evidence="1">
    <location>
        <begin position="199"/>
        <end position="236"/>
    </location>
</feature>
<feature type="compositionally biased region" description="Acidic residues" evidence="1">
    <location>
        <begin position="209"/>
        <end position="220"/>
    </location>
</feature>
<dbReference type="OrthoDB" id="9931655at2759"/>
<evidence type="ECO:0000256" key="1">
    <source>
        <dbReference type="SAM" id="MobiDB-lite"/>
    </source>
</evidence>
<gene>
    <name evidence="4" type="primary">TMEM174</name>
</gene>
<sequence length="236" mass="25402">MEHNHITVEDTSTSGLSVSPCQPDSSEIPVSDDDKTGAALLFSGVFLGVVGITFTVMGWVKYEGVVHFVWTRLLGPTLLSVGVAFLLIAVCKFKILTCNSCNQSEERAPDAERTHNGLYAGISQPIAFQGAAVVPHLPSSPTQEGVEANLHQALNRSEFPLGSTSIIPVLIPPHSDNVSPMDSSAFSVENYSAYLTVDTTSERSTNSLEEPEEILDEDLCSDSLPPPYEKLFPPLP</sequence>
<feature type="compositionally biased region" description="Polar residues" evidence="1">
    <location>
        <begin position="9"/>
        <end position="25"/>
    </location>
</feature>
<feature type="region of interest" description="Disordered" evidence="1">
    <location>
        <begin position="1"/>
        <end position="30"/>
    </location>
</feature>
<dbReference type="CTD" id="134288"/>
<dbReference type="InterPro" id="IPR027835">
    <property type="entry name" value="TMEM174"/>
</dbReference>
<evidence type="ECO:0000313" key="3">
    <source>
        <dbReference type="Proteomes" id="UP000695026"/>
    </source>
</evidence>
<dbReference type="KEGG" id="pbi:103065401"/>
<dbReference type="GeneID" id="103065401"/>
<keyword evidence="3" id="KW-1185">Reference proteome</keyword>
<dbReference type="PANTHER" id="PTHR31020">
    <property type="entry name" value="TRANSMEMBRANE PROTEIN 174"/>
    <property type="match status" value="1"/>
</dbReference>
<evidence type="ECO:0000313" key="4">
    <source>
        <dbReference type="RefSeq" id="XP_007430110.1"/>
    </source>
</evidence>
<feature type="compositionally biased region" description="Pro residues" evidence="1">
    <location>
        <begin position="224"/>
        <end position="236"/>
    </location>
</feature>
<proteinExistence type="predicted"/>
<keyword evidence="2" id="KW-1133">Transmembrane helix</keyword>
<evidence type="ECO:0000256" key="2">
    <source>
        <dbReference type="SAM" id="Phobius"/>
    </source>
</evidence>
<dbReference type="PANTHER" id="PTHR31020:SF1">
    <property type="entry name" value="TRANSMEMBRANE PROTEIN 174"/>
    <property type="match status" value="1"/>
</dbReference>
<dbReference type="Proteomes" id="UP000695026">
    <property type="component" value="Unplaced"/>
</dbReference>